<accession>A0A9W8YHT1</accession>
<feature type="region of interest" description="Disordered" evidence="1">
    <location>
        <begin position="90"/>
        <end position="176"/>
    </location>
</feature>
<feature type="compositionally biased region" description="Acidic residues" evidence="1">
    <location>
        <begin position="334"/>
        <end position="345"/>
    </location>
</feature>
<feature type="region of interest" description="Disordered" evidence="1">
    <location>
        <begin position="334"/>
        <end position="413"/>
    </location>
</feature>
<evidence type="ECO:0000313" key="2">
    <source>
        <dbReference type="EMBL" id="KAJ4376484.1"/>
    </source>
</evidence>
<dbReference type="OrthoDB" id="3944862at2759"/>
<evidence type="ECO:0000256" key="1">
    <source>
        <dbReference type="SAM" id="MobiDB-lite"/>
    </source>
</evidence>
<gene>
    <name evidence="2" type="ORF">N0V83_001768</name>
</gene>
<reference evidence="2" key="1">
    <citation type="submission" date="2022-10" db="EMBL/GenBank/DDBJ databases">
        <title>Tapping the CABI collections for fungal endophytes: first genome assemblies for Collariella, Neodidymelliopsis, Ascochyta clinopodiicola, Didymella pomorum, Didymosphaeria variabile, Neocosmospora piperis and Neocucurbitaria cava.</title>
        <authorList>
            <person name="Hill R."/>
        </authorList>
    </citation>
    <scope>NUCLEOTIDE SEQUENCE</scope>
    <source>
        <strain evidence="2">IMI 356814</strain>
    </source>
</reference>
<feature type="region of interest" description="Disordered" evidence="1">
    <location>
        <begin position="1"/>
        <end position="20"/>
    </location>
</feature>
<sequence>MAATRSISSPLLDSRSQYHDPAISTASLRQQLAEQTQRRSNHRRIRRVITTNALFDNAIQKNREGDFDTPRFNTETKAYYSSTPLKPCIKKKSKSATTTPPNEMEGKPGSDTTNRALRRVKTVDFEENGSRPLLSTPPSPAAISKKLVDVTTNRSDHSPHTSRPKKTVHIASSPYHPSTINTIAKKSTPANPAITRTDVHVIAIAPSWNAPRDKPNNAATTADPATPTMQIVESRNGCYEVIWDDVPSEQNIRSRRRSSSASHALEKVSPSTATAARGGLERVNTKLSDWSGTWNNPSSSFKPTIVVFPDDDADLGREGEGYVKYYCTVDVDDDGDEGGVGDEDMVVLPAPPNSQTTSRAASRLPSRDGSPPLVPVIRGTGSGSGSAEQDDTNTASEESPPQTSPSDRSSAPQLAETTLAVPHVDTPPHHLLVDSDHKQNVKVPPPIEARRLSNMDENDLKFRGHRDSVTIAHSRLLQHSSPVSPVSPELFARTHRDSAVMARKRMHARNYKHQGAIREGRNDDDGESEEVVDVDAVKEHAVQALKQGKPGSILCSKGELQEQEGAGAGGEKHIRIVE</sequence>
<dbReference type="AlphaFoldDB" id="A0A9W8YHT1"/>
<dbReference type="EMBL" id="JAPEUY010000002">
    <property type="protein sequence ID" value="KAJ4376484.1"/>
    <property type="molecule type" value="Genomic_DNA"/>
</dbReference>
<proteinExistence type="predicted"/>
<name>A0A9W8YHT1_9PLEO</name>
<organism evidence="2 3">
    <name type="scientific">Neocucurbitaria cava</name>
    <dbReference type="NCBI Taxonomy" id="798079"/>
    <lineage>
        <taxon>Eukaryota</taxon>
        <taxon>Fungi</taxon>
        <taxon>Dikarya</taxon>
        <taxon>Ascomycota</taxon>
        <taxon>Pezizomycotina</taxon>
        <taxon>Dothideomycetes</taxon>
        <taxon>Pleosporomycetidae</taxon>
        <taxon>Pleosporales</taxon>
        <taxon>Pleosporineae</taxon>
        <taxon>Cucurbitariaceae</taxon>
        <taxon>Neocucurbitaria</taxon>
    </lineage>
</organism>
<keyword evidence="3" id="KW-1185">Reference proteome</keyword>
<feature type="region of interest" description="Disordered" evidence="1">
    <location>
        <begin position="250"/>
        <end position="280"/>
    </location>
</feature>
<evidence type="ECO:0000313" key="3">
    <source>
        <dbReference type="Proteomes" id="UP001140560"/>
    </source>
</evidence>
<feature type="compositionally biased region" description="Polar residues" evidence="1">
    <location>
        <begin position="392"/>
        <end position="413"/>
    </location>
</feature>
<protein>
    <submittedName>
        <fullName evidence="2">Uncharacterized protein</fullName>
    </submittedName>
</protein>
<comment type="caution">
    <text evidence="2">The sequence shown here is derived from an EMBL/GenBank/DDBJ whole genome shotgun (WGS) entry which is preliminary data.</text>
</comment>
<feature type="compositionally biased region" description="Polar residues" evidence="1">
    <location>
        <begin position="1"/>
        <end position="15"/>
    </location>
</feature>
<dbReference type="Proteomes" id="UP001140560">
    <property type="component" value="Unassembled WGS sequence"/>
</dbReference>